<comment type="caution">
    <text evidence="1">The sequence shown here is derived from an EMBL/GenBank/DDBJ whole genome shotgun (WGS) entry which is preliminary data.</text>
</comment>
<evidence type="ECO:0000313" key="1">
    <source>
        <dbReference type="EMBL" id="EJX04251.1"/>
    </source>
</evidence>
<accession>J9CVK3</accession>
<sequence length="49" mass="5663">MKKGWTYLGLGLLAFFLTACIRQDIDDCPPLRVQIAVKDKNYENIDFVE</sequence>
<feature type="non-terminal residue" evidence="1">
    <location>
        <position position="49"/>
    </location>
</feature>
<proteinExistence type="predicted"/>
<gene>
    <name evidence="1" type="ORF">EVA_07640</name>
</gene>
<dbReference type="PROSITE" id="PS51257">
    <property type="entry name" value="PROKAR_LIPOPROTEIN"/>
    <property type="match status" value="1"/>
</dbReference>
<dbReference type="AlphaFoldDB" id="J9CVK3"/>
<reference evidence="1" key="1">
    <citation type="journal article" date="2012" name="PLoS ONE">
        <title>Gene sets for utilization of primary and secondary nutrition supplies in the distal gut of endangered iberian lynx.</title>
        <authorList>
            <person name="Alcaide M."/>
            <person name="Messina E."/>
            <person name="Richter M."/>
            <person name="Bargiela R."/>
            <person name="Peplies J."/>
            <person name="Huws S.A."/>
            <person name="Newbold C.J."/>
            <person name="Golyshin P.N."/>
            <person name="Simon M.A."/>
            <person name="Lopez G."/>
            <person name="Yakimov M.M."/>
            <person name="Ferrer M."/>
        </authorList>
    </citation>
    <scope>NUCLEOTIDE SEQUENCE</scope>
</reference>
<name>J9CVK3_9ZZZZ</name>
<organism evidence="1">
    <name type="scientific">gut metagenome</name>
    <dbReference type="NCBI Taxonomy" id="749906"/>
    <lineage>
        <taxon>unclassified sequences</taxon>
        <taxon>metagenomes</taxon>
        <taxon>organismal metagenomes</taxon>
    </lineage>
</organism>
<protein>
    <submittedName>
        <fullName evidence="1">Secreted protein</fullName>
    </submittedName>
</protein>
<dbReference type="EMBL" id="AMCI01001878">
    <property type="protein sequence ID" value="EJX04251.1"/>
    <property type="molecule type" value="Genomic_DNA"/>
</dbReference>